<evidence type="ECO:0000256" key="2">
    <source>
        <dbReference type="ARBA" id="ARBA00023125"/>
    </source>
</evidence>
<evidence type="ECO:0000256" key="3">
    <source>
        <dbReference type="ARBA" id="ARBA00023163"/>
    </source>
</evidence>
<dbReference type="PANTHER" id="PTHR43132:SF8">
    <property type="entry name" value="HTH-TYPE TRANSCRIPTIONAL REGULATOR KMTR"/>
    <property type="match status" value="1"/>
</dbReference>
<dbReference type="PROSITE" id="PS50987">
    <property type="entry name" value="HTH_ARSR_2"/>
    <property type="match status" value="1"/>
</dbReference>
<dbReference type="Pfam" id="PF01022">
    <property type="entry name" value="HTH_5"/>
    <property type="match status" value="1"/>
</dbReference>
<dbReference type="CDD" id="cd00090">
    <property type="entry name" value="HTH_ARSR"/>
    <property type="match status" value="1"/>
</dbReference>
<keyword evidence="3" id="KW-0804">Transcription</keyword>
<feature type="domain" description="HTH arsR-type" evidence="4">
    <location>
        <begin position="92"/>
        <end position="186"/>
    </location>
</feature>
<gene>
    <name evidence="5" type="ORF">GCM10010394_60100</name>
</gene>
<reference evidence="6" key="1">
    <citation type="journal article" date="2019" name="Int. J. Syst. Evol. Microbiol.">
        <title>The Global Catalogue of Microorganisms (GCM) 10K type strain sequencing project: providing services to taxonomists for standard genome sequencing and annotation.</title>
        <authorList>
            <consortium name="The Broad Institute Genomics Platform"/>
            <consortium name="The Broad Institute Genome Sequencing Center for Infectious Disease"/>
            <person name="Wu L."/>
            <person name="Ma J."/>
        </authorList>
    </citation>
    <scope>NUCLEOTIDE SEQUENCE [LARGE SCALE GENOMIC DNA]</scope>
    <source>
        <strain evidence="6">JCM 5067</strain>
    </source>
</reference>
<dbReference type="PRINTS" id="PR00778">
    <property type="entry name" value="HTHARSR"/>
</dbReference>
<keyword evidence="6" id="KW-1185">Reference proteome</keyword>
<dbReference type="PANTHER" id="PTHR43132">
    <property type="entry name" value="ARSENICAL RESISTANCE OPERON REPRESSOR ARSR-RELATED"/>
    <property type="match status" value="1"/>
</dbReference>
<name>A0ABP3RYV0_9ACTN</name>
<dbReference type="InterPro" id="IPR036388">
    <property type="entry name" value="WH-like_DNA-bd_sf"/>
</dbReference>
<dbReference type="Proteomes" id="UP001500668">
    <property type="component" value="Unassembled WGS sequence"/>
</dbReference>
<keyword evidence="2" id="KW-0238">DNA-binding</keyword>
<proteinExistence type="predicted"/>
<dbReference type="SUPFAM" id="SSF46785">
    <property type="entry name" value="Winged helix' DNA-binding domain"/>
    <property type="match status" value="1"/>
</dbReference>
<sequence length="200" mass="20747">MVARRLSGSAPWLHGCTAARQLAEATAEYAPHACLSDLAWSPGPARTSAAVSVAAPRLVRLTSFAYGHGQEAPVKKLGSASGDVPADPSADPSAELLGEAAGVFGLLASPARLHIVWALSHGESDVTGLAERVGGALPAVSQHLAKLKLAGLVRSRREGRRVVYLVDDPEAAELVRWLVARMGDRLGAEAPQGLVRDLGA</sequence>
<evidence type="ECO:0000313" key="5">
    <source>
        <dbReference type="EMBL" id="GAA0621427.1"/>
    </source>
</evidence>
<keyword evidence="1" id="KW-0805">Transcription regulation</keyword>
<accession>A0ABP3RYV0</accession>
<dbReference type="EMBL" id="BAAACA010000043">
    <property type="protein sequence ID" value="GAA0621427.1"/>
    <property type="molecule type" value="Genomic_DNA"/>
</dbReference>
<dbReference type="Gene3D" id="1.10.10.10">
    <property type="entry name" value="Winged helix-like DNA-binding domain superfamily/Winged helix DNA-binding domain"/>
    <property type="match status" value="1"/>
</dbReference>
<dbReference type="InterPro" id="IPR011991">
    <property type="entry name" value="ArsR-like_HTH"/>
</dbReference>
<dbReference type="InterPro" id="IPR036390">
    <property type="entry name" value="WH_DNA-bd_sf"/>
</dbReference>
<dbReference type="NCBIfam" id="NF033788">
    <property type="entry name" value="HTH_metalloreg"/>
    <property type="match status" value="1"/>
</dbReference>
<evidence type="ECO:0000313" key="6">
    <source>
        <dbReference type="Proteomes" id="UP001500668"/>
    </source>
</evidence>
<dbReference type="InterPro" id="IPR001845">
    <property type="entry name" value="HTH_ArsR_DNA-bd_dom"/>
</dbReference>
<comment type="caution">
    <text evidence="5">The sequence shown here is derived from an EMBL/GenBank/DDBJ whole genome shotgun (WGS) entry which is preliminary data.</text>
</comment>
<dbReference type="SMART" id="SM00418">
    <property type="entry name" value="HTH_ARSR"/>
    <property type="match status" value="1"/>
</dbReference>
<organism evidence="5 6">
    <name type="scientific">Streptomyces crystallinus</name>
    <dbReference type="NCBI Taxonomy" id="68191"/>
    <lineage>
        <taxon>Bacteria</taxon>
        <taxon>Bacillati</taxon>
        <taxon>Actinomycetota</taxon>
        <taxon>Actinomycetes</taxon>
        <taxon>Kitasatosporales</taxon>
        <taxon>Streptomycetaceae</taxon>
        <taxon>Streptomyces</taxon>
    </lineage>
</organism>
<evidence type="ECO:0000259" key="4">
    <source>
        <dbReference type="PROSITE" id="PS50987"/>
    </source>
</evidence>
<evidence type="ECO:0000256" key="1">
    <source>
        <dbReference type="ARBA" id="ARBA00023015"/>
    </source>
</evidence>
<protein>
    <recommendedName>
        <fullName evidence="4">HTH arsR-type domain-containing protein</fullName>
    </recommendedName>
</protein>
<dbReference type="InterPro" id="IPR051011">
    <property type="entry name" value="Metal_resp_trans_reg"/>
</dbReference>